<sequence length="138" mass="15494">LPEQEPGRRPARPLPYRPDAEARRVEGGLRVELDNTGRSSAHFALYPYAGEFPAPQHKDVRGRAHWTVPVAGDAYRFTVTGPNGFRREFAGPADGGAEVATRIDHHDRDVHLTLRNTGRRTLTFLVRPLGYVDEDDIR</sequence>
<comment type="caution">
    <text evidence="2">The sequence shown here is derived from an EMBL/GenBank/DDBJ whole genome shotgun (WGS) entry which is preliminary data.</text>
</comment>
<gene>
    <name evidence="2" type="ORF">G3M58_67970</name>
</gene>
<feature type="non-terminal residue" evidence="2">
    <location>
        <position position="1"/>
    </location>
</feature>
<dbReference type="Pfam" id="PF05506">
    <property type="entry name" value="PLipase_C_C"/>
    <property type="match status" value="1"/>
</dbReference>
<organism evidence="2">
    <name type="scientific">Streptomyces sp. SID7499</name>
    <dbReference type="NCBI Taxonomy" id="2706086"/>
    <lineage>
        <taxon>Bacteria</taxon>
        <taxon>Bacillati</taxon>
        <taxon>Actinomycetota</taxon>
        <taxon>Actinomycetes</taxon>
        <taxon>Kitasatosporales</taxon>
        <taxon>Streptomycetaceae</taxon>
        <taxon>Streptomyces</taxon>
    </lineage>
</organism>
<name>A0A6G3XK97_9ACTN</name>
<protein>
    <submittedName>
        <fullName evidence="2">DUF756 domain-containing protein</fullName>
    </submittedName>
</protein>
<reference evidence="2" key="1">
    <citation type="submission" date="2020-01" db="EMBL/GenBank/DDBJ databases">
        <title>Insect and environment-associated Actinomycetes.</title>
        <authorList>
            <person name="Currrie C."/>
            <person name="Chevrette M."/>
            <person name="Carlson C."/>
            <person name="Stubbendieck R."/>
            <person name="Wendt-Pienkowski E."/>
        </authorList>
    </citation>
    <scope>NUCLEOTIDE SEQUENCE</scope>
    <source>
        <strain evidence="2">SID7499</strain>
    </source>
</reference>
<feature type="non-terminal residue" evidence="2">
    <location>
        <position position="138"/>
    </location>
</feature>
<evidence type="ECO:0000259" key="1">
    <source>
        <dbReference type="Pfam" id="PF05506"/>
    </source>
</evidence>
<dbReference type="AlphaFoldDB" id="A0A6G3XK97"/>
<accession>A0A6G3XK97</accession>
<dbReference type="InterPro" id="IPR008475">
    <property type="entry name" value="PLipase_C_C"/>
</dbReference>
<proteinExistence type="predicted"/>
<dbReference type="EMBL" id="JAAGMN010007128">
    <property type="protein sequence ID" value="NEE18093.1"/>
    <property type="molecule type" value="Genomic_DNA"/>
</dbReference>
<dbReference type="GO" id="GO:0004629">
    <property type="term" value="F:phospholipase C activity"/>
    <property type="evidence" value="ECO:0007669"/>
    <property type="project" value="InterPro"/>
</dbReference>
<dbReference type="GO" id="GO:0016042">
    <property type="term" value="P:lipid catabolic process"/>
    <property type="evidence" value="ECO:0007669"/>
    <property type="project" value="InterPro"/>
</dbReference>
<feature type="domain" description="Bacterial phospholipase C C-terminal" evidence="1">
    <location>
        <begin position="10"/>
        <end position="91"/>
    </location>
</feature>
<evidence type="ECO:0000313" key="2">
    <source>
        <dbReference type="EMBL" id="NEE18093.1"/>
    </source>
</evidence>